<evidence type="ECO:0000256" key="1">
    <source>
        <dbReference type="SAM" id="MobiDB-lite"/>
    </source>
</evidence>
<feature type="compositionally biased region" description="Basic and acidic residues" evidence="1">
    <location>
        <begin position="13"/>
        <end position="25"/>
    </location>
</feature>
<name>A0ABX2Y884_9CELL</name>
<evidence type="ECO:0000313" key="3">
    <source>
        <dbReference type="Proteomes" id="UP000093412"/>
    </source>
</evidence>
<organism evidence="2 3">
    <name type="scientific">Oerskovia enterophila</name>
    <dbReference type="NCBI Taxonomy" id="43678"/>
    <lineage>
        <taxon>Bacteria</taxon>
        <taxon>Bacillati</taxon>
        <taxon>Actinomycetota</taxon>
        <taxon>Actinomycetes</taxon>
        <taxon>Micrococcales</taxon>
        <taxon>Cellulomonadaceae</taxon>
        <taxon>Oerskovia</taxon>
    </lineage>
</organism>
<proteinExistence type="predicted"/>
<sequence>MDTSTDFAAAHPRTRDGKFTDKPVDEAAGGLDALTLAGAHEPDEQDQEPAPGQVHVFASHRLPEAIERIEAANKRLARAGIEERFEFETTQDVRPVIEQAPDGTQTTHHMPFTTLTLNAPAISFSGYRFMAAVESEDAGLVTRVARGENLDGWTPTSMECAHCGRTQQRATTYLVQDEAGERTQLGSTCVQAFLGVRPTGLWALGYDPVEGVGEDDDEPGAGSFSNGRSVTPVEDVLALSLAISHEEGFVSRSRAEMTGEHATSGKVLAAIYPSPRERPEERAWRERIRERAAQLTADGEVDALRDYIEEGIDDDSDWGHNVRTVTRGEWVGAKNLGLLVSAVSPWAWHKDRKAYVPPTPGFAAPVGEKVKGMGVTVAKVHHMTEHDPYQRMEVTKTLLLMRDEAGHELKWFASRRQEVEVGAKITLTGGAVKSHGEYQGTDQTVLTRVKFDVLDGD</sequence>
<keyword evidence="3" id="KW-1185">Reference proteome</keyword>
<accession>A0ABX2Y884</accession>
<feature type="region of interest" description="Disordered" evidence="1">
    <location>
        <begin position="1"/>
        <end position="29"/>
    </location>
</feature>
<gene>
    <name evidence="2" type="ORF">OERS_03950</name>
</gene>
<dbReference type="RefSeq" id="WP_068623965.1">
    <property type="nucleotide sequence ID" value="NZ_MAQA01000003.1"/>
</dbReference>
<dbReference type="Proteomes" id="UP000093412">
    <property type="component" value="Unassembled WGS sequence"/>
</dbReference>
<protein>
    <submittedName>
        <fullName evidence="2">Uncharacterized protein</fullName>
    </submittedName>
</protein>
<comment type="caution">
    <text evidence="2">The sequence shown here is derived from an EMBL/GenBank/DDBJ whole genome shotgun (WGS) entry which is preliminary data.</text>
</comment>
<reference evidence="2 3" key="1">
    <citation type="submission" date="2016-06" db="EMBL/GenBank/DDBJ databases">
        <title>Genome sequence of Oerskovia enterophila DSM 43852.</title>
        <authorList>
            <person name="Poehlein A."/>
            <person name="Jag V."/>
            <person name="Bengelsdorf F.R."/>
            <person name="Daniel R."/>
            <person name="Duerre P."/>
        </authorList>
    </citation>
    <scope>NUCLEOTIDE SEQUENCE [LARGE SCALE GENOMIC DNA]</scope>
    <source>
        <strain evidence="2 3">DSM 43852</strain>
    </source>
</reference>
<dbReference type="EMBL" id="MAQA01000003">
    <property type="protein sequence ID" value="OCI32803.1"/>
    <property type="molecule type" value="Genomic_DNA"/>
</dbReference>
<evidence type="ECO:0000313" key="2">
    <source>
        <dbReference type="EMBL" id="OCI32803.1"/>
    </source>
</evidence>